<dbReference type="Pfam" id="PF13456">
    <property type="entry name" value="RVT_3"/>
    <property type="match status" value="1"/>
</dbReference>
<dbReference type="PANTHER" id="PTHR33116">
    <property type="entry name" value="REVERSE TRANSCRIPTASE ZINC-BINDING DOMAIN-CONTAINING PROTEIN-RELATED-RELATED"/>
    <property type="match status" value="1"/>
</dbReference>
<dbReference type="PANTHER" id="PTHR33116:SF86">
    <property type="entry name" value="REVERSE TRANSCRIPTASE DOMAIN-CONTAINING PROTEIN"/>
    <property type="match status" value="1"/>
</dbReference>
<evidence type="ECO:0000259" key="1">
    <source>
        <dbReference type="Pfam" id="PF13456"/>
    </source>
</evidence>
<feature type="domain" description="RNase H type-1" evidence="1">
    <location>
        <begin position="302"/>
        <end position="368"/>
    </location>
</feature>
<evidence type="ECO:0000313" key="2">
    <source>
        <dbReference type="EMBL" id="KAK5772396.1"/>
    </source>
</evidence>
<sequence>MNDHGNSDNLFRFEAKWCLESSFEEGDPLSPYLFLICAEGFSTLIKEAEQKGLMRSASIGRERFSINHLFFADDCILFGDATCKGFRVVRDVIREYELVSGQWVNFYKSLIYFGANVESSIKEDITNLLGVQVASNPEKYLGLPMMVGRKKHGLLLILLIGLENELKCGVCAICQWEGMSARELIANGMLLRVGDGARINIWNDPWLSGRGNSRVSVQKIMPSWTSINQLIDHETCTWNKELVHTIVDDSTVACIFSIPIAGSKSEDMLVWKFEGSGECTVKSGSMTKEIWRPPDTEVIKINVDATFQSSVRLATTATLARDSTGEIVGAETYLFLDVFDAFVAEARACERALIFAGAMGFRRLIVEGRISQRFGVWVDGVPDFVKTMTMKGHLDWT</sequence>
<proteinExistence type="predicted"/>
<evidence type="ECO:0000313" key="3">
    <source>
        <dbReference type="Proteomes" id="UP001358586"/>
    </source>
</evidence>
<dbReference type="EMBL" id="JARKNE010000013">
    <property type="protein sequence ID" value="KAK5772396.1"/>
    <property type="molecule type" value="Genomic_DNA"/>
</dbReference>
<comment type="caution">
    <text evidence="2">The sequence shown here is derived from an EMBL/GenBank/DDBJ whole genome shotgun (WGS) entry which is preliminary data.</text>
</comment>
<reference evidence="2 3" key="1">
    <citation type="submission" date="2023-03" db="EMBL/GenBank/DDBJ databases">
        <title>WGS of Gossypium arboreum.</title>
        <authorList>
            <person name="Yu D."/>
        </authorList>
    </citation>
    <scope>NUCLEOTIDE SEQUENCE [LARGE SCALE GENOMIC DNA]</scope>
    <source>
        <tissue evidence="2">Leaf</tissue>
    </source>
</reference>
<accession>A0ABR0MGL8</accession>
<keyword evidence="3" id="KW-1185">Reference proteome</keyword>
<organism evidence="2 3">
    <name type="scientific">Gossypium arboreum</name>
    <name type="common">Tree cotton</name>
    <name type="synonym">Gossypium nanking</name>
    <dbReference type="NCBI Taxonomy" id="29729"/>
    <lineage>
        <taxon>Eukaryota</taxon>
        <taxon>Viridiplantae</taxon>
        <taxon>Streptophyta</taxon>
        <taxon>Embryophyta</taxon>
        <taxon>Tracheophyta</taxon>
        <taxon>Spermatophyta</taxon>
        <taxon>Magnoliopsida</taxon>
        <taxon>eudicotyledons</taxon>
        <taxon>Gunneridae</taxon>
        <taxon>Pentapetalae</taxon>
        <taxon>rosids</taxon>
        <taxon>malvids</taxon>
        <taxon>Malvales</taxon>
        <taxon>Malvaceae</taxon>
        <taxon>Malvoideae</taxon>
        <taxon>Gossypium</taxon>
    </lineage>
</organism>
<protein>
    <recommendedName>
        <fullName evidence="1">RNase H type-1 domain-containing protein</fullName>
    </recommendedName>
</protein>
<dbReference type="InterPro" id="IPR002156">
    <property type="entry name" value="RNaseH_domain"/>
</dbReference>
<name>A0ABR0MGL8_GOSAR</name>
<dbReference type="Proteomes" id="UP001358586">
    <property type="component" value="Chromosome 13"/>
</dbReference>
<gene>
    <name evidence="2" type="ORF">PVK06_048684</name>
</gene>